<comment type="caution">
    <text evidence="9">The sequence shown here is derived from an EMBL/GenBank/DDBJ whole genome shotgun (WGS) entry which is preliminary data.</text>
</comment>
<evidence type="ECO:0000256" key="5">
    <source>
        <dbReference type="ARBA" id="ARBA00023136"/>
    </source>
</evidence>
<comment type="similarity">
    <text evidence="2">Belongs to the ATPase epsilon chain family.</text>
</comment>
<evidence type="ECO:0000256" key="4">
    <source>
        <dbReference type="ARBA" id="ARBA00023065"/>
    </source>
</evidence>
<keyword evidence="3" id="KW-0813">Transport</keyword>
<dbReference type="Pfam" id="PF02823">
    <property type="entry name" value="ATP-synt_DE_N"/>
    <property type="match status" value="1"/>
</dbReference>
<evidence type="ECO:0000313" key="10">
    <source>
        <dbReference type="Proteomes" id="UP001597036"/>
    </source>
</evidence>
<accession>A0ABW2Y895</accession>
<evidence type="ECO:0000256" key="6">
    <source>
        <dbReference type="ARBA" id="ARBA00023196"/>
    </source>
</evidence>
<dbReference type="Proteomes" id="UP001597036">
    <property type="component" value="Unassembled WGS sequence"/>
</dbReference>
<comment type="subcellular location">
    <subcellularLocation>
        <location evidence="1">Cell membrane</location>
        <topology evidence="1">Peripheral membrane protein</topology>
    </subcellularLocation>
</comment>
<sequence>MADTASVIDVNIVAENRPLWNGQAKSAIVPSLNGYMGILADHEPVLAIVGNGNVTIKTVDGEEHAFAVEGGFISFEDNTLTIGVDKVLD</sequence>
<organism evidence="9 10">
    <name type="scientific">Alloscardovia venturai</name>
    <dbReference type="NCBI Taxonomy" id="1769421"/>
    <lineage>
        <taxon>Bacteria</taxon>
        <taxon>Bacillati</taxon>
        <taxon>Actinomycetota</taxon>
        <taxon>Actinomycetes</taxon>
        <taxon>Bifidobacteriales</taxon>
        <taxon>Bifidobacteriaceae</taxon>
        <taxon>Alloscardovia</taxon>
    </lineage>
</organism>
<keyword evidence="6" id="KW-0139">CF(1)</keyword>
<dbReference type="RefSeq" id="WP_377939169.1">
    <property type="nucleotide sequence ID" value="NZ_JBHTHQ010000021.1"/>
</dbReference>
<evidence type="ECO:0000256" key="2">
    <source>
        <dbReference type="ARBA" id="ARBA00005712"/>
    </source>
</evidence>
<keyword evidence="5" id="KW-0472">Membrane</keyword>
<dbReference type="PANTHER" id="PTHR13822:SF10">
    <property type="entry name" value="ATP SYNTHASE EPSILON CHAIN, CHLOROPLASTIC"/>
    <property type="match status" value="1"/>
</dbReference>
<proteinExistence type="inferred from homology"/>
<evidence type="ECO:0000313" key="9">
    <source>
        <dbReference type="EMBL" id="MFD0705484.1"/>
    </source>
</evidence>
<dbReference type="SUPFAM" id="SSF51344">
    <property type="entry name" value="Epsilon subunit of F1F0-ATP synthase N-terminal domain"/>
    <property type="match status" value="1"/>
</dbReference>
<dbReference type="InterPro" id="IPR001469">
    <property type="entry name" value="ATP_synth_F1_dsu/esu"/>
</dbReference>
<gene>
    <name evidence="9" type="ORF">ACFQY8_06990</name>
</gene>
<dbReference type="Gene3D" id="2.60.15.10">
    <property type="entry name" value="F0F1 ATP synthase delta/epsilon subunit, N-terminal"/>
    <property type="match status" value="1"/>
</dbReference>
<keyword evidence="10" id="KW-1185">Reference proteome</keyword>
<keyword evidence="7" id="KW-0066">ATP synthesis</keyword>
<evidence type="ECO:0000256" key="7">
    <source>
        <dbReference type="ARBA" id="ARBA00023310"/>
    </source>
</evidence>
<evidence type="ECO:0000259" key="8">
    <source>
        <dbReference type="Pfam" id="PF02823"/>
    </source>
</evidence>
<protein>
    <submittedName>
        <fullName evidence="9">F0F1 ATP synthase subunit epsilon</fullName>
    </submittedName>
</protein>
<dbReference type="PANTHER" id="PTHR13822">
    <property type="entry name" value="ATP SYNTHASE DELTA/EPSILON CHAIN"/>
    <property type="match status" value="1"/>
</dbReference>
<evidence type="ECO:0000256" key="3">
    <source>
        <dbReference type="ARBA" id="ARBA00022448"/>
    </source>
</evidence>
<feature type="domain" description="ATP synthase F1 complex delta/epsilon subunit N-terminal" evidence="8">
    <location>
        <begin position="9"/>
        <end position="86"/>
    </location>
</feature>
<dbReference type="InterPro" id="IPR020546">
    <property type="entry name" value="ATP_synth_F1_dsu/esu_N"/>
</dbReference>
<evidence type="ECO:0000256" key="1">
    <source>
        <dbReference type="ARBA" id="ARBA00004202"/>
    </source>
</evidence>
<reference evidence="10" key="1">
    <citation type="journal article" date="2019" name="Int. J. Syst. Evol. Microbiol.">
        <title>The Global Catalogue of Microorganisms (GCM) 10K type strain sequencing project: providing services to taxonomists for standard genome sequencing and annotation.</title>
        <authorList>
            <consortium name="The Broad Institute Genomics Platform"/>
            <consortium name="The Broad Institute Genome Sequencing Center for Infectious Disease"/>
            <person name="Wu L."/>
            <person name="Ma J."/>
        </authorList>
    </citation>
    <scope>NUCLEOTIDE SEQUENCE [LARGE SCALE GENOMIC DNA]</scope>
    <source>
        <strain evidence="10">CCM 8604</strain>
    </source>
</reference>
<dbReference type="InterPro" id="IPR036771">
    <property type="entry name" value="ATPsynth_dsu/esu_N"/>
</dbReference>
<dbReference type="EMBL" id="JBHTHQ010000021">
    <property type="protein sequence ID" value="MFD0705484.1"/>
    <property type="molecule type" value="Genomic_DNA"/>
</dbReference>
<dbReference type="CDD" id="cd12152">
    <property type="entry name" value="F1-ATPase_delta"/>
    <property type="match status" value="1"/>
</dbReference>
<name>A0ABW2Y895_9BIFI</name>
<dbReference type="NCBIfam" id="NF009977">
    <property type="entry name" value="PRK13442.1"/>
    <property type="match status" value="1"/>
</dbReference>
<keyword evidence="4" id="KW-0406">Ion transport</keyword>